<organism evidence="1">
    <name type="scientific">Porolithon onkodes</name>
    <dbReference type="NCBI Taxonomy" id="231751"/>
    <lineage>
        <taxon>Eukaryota</taxon>
        <taxon>Rhodophyta</taxon>
        <taxon>Florideophyceae</taxon>
        <taxon>Corallinophycidae</taxon>
        <taxon>Corallinales</taxon>
        <taxon>Porolithaceae</taxon>
        <taxon>Porolithon</taxon>
    </lineage>
</organism>
<keyword evidence="1" id="KW-0934">Plastid</keyword>
<dbReference type="EMBL" id="KY212106">
    <property type="protein sequence ID" value="ASB29770.1"/>
    <property type="molecule type" value="Genomic_DNA"/>
</dbReference>
<sequence length="97" mass="11163">MNIGLVTARIMAEPIRYYNFNYYYTEIPVNFLHNKNYLAYAIALADGEMGQNLFDIYRQGDYIMLQGHYCAVETAQQCTSLIIYITEVSPASLIMSK</sequence>
<accession>A0A2Z2L601</accession>
<dbReference type="AlphaFoldDB" id="A0A2Z2L601"/>
<dbReference type="RefSeq" id="YP_009502169.1">
    <property type="nucleotide sequence ID" value="NC_038144.1"/>
</dbReference>
<geneLocation type="plastid" evidence="1"/>
<reference evidence="1" key="1">
    <citation type="submission" date="2016-11" db="EMBL/GenBank/DDBJ databases">
        <title>Complete organellar and ribosomal genomic analysis of the lectotype specimen of the reef forming species Porolithon onkodes (Heydrich) Foslie.</title>
        <authorList>
            <person name="Hughey J.R."/>
            <person name="Gabrielson P.W."/>
        </authorList>
    </citation>
    <scope>NUCLEOTIDE SEQUENCE</scope>
</reference>
<protein>
    <submittedName>
        <fullName evidence="1">Putative single-stranded DNA binding protein</fullName>
    </submittedName>
</protein>
<evidence type="ECO:0000313" key="1">
    <source>
        <dbReference type="EMBL" id="ASB29770.1"/>
    </source>
</evidence>
<dbReference type="GeneID" id="37507693"/>
<proteinExistence type="predicted"/>
<gene>
    <name evidence="1" type="primary">ycf41</name>
</gene>
<name>A0A2Z2L601_9FLOR</name>